<protein>
    <submittedName>
        <fullName evidence="1">Uncharacterized protein</fullName>
    </submittedName>
</protein>
<organism evidence="1 2">
    <name type="scientific">Cymbomonas tetramitiformis</name>
    <dbReference type="NCBI Taxonomy" id="36881"/>
    <lineage>
        <taxon>Eukaryota</taxon>
        <taxon>Viridiplantae</taxon>
        <taxon>Chlorophyta</taxon>
        <taxon>Pyramimonadophyceae</taxon>
        <taxon>Pyramimonadales</taxon>
        <taxon>Pyramimonadaceae</taxon>
        <taxon>Cymbomonas</taxon>
    </lineage>
</organism>
<accession>A0AAE0CEL6</accession>
<evidence type="ECO:0000313" key="1">
    <source>
        <dbReference type="EMBL" id="KAK3252948.1"/>
    </source>
</evidence>
<comment type="caution">
    <text evidence="1">The sequence shown here is derived from an EMBL/GenBank/DDBJ whole genome shotgun (WGS) entry which is preliminary data.</text>
</comment>
<reference evidence="1 2" key="1">
    <citation type="journal article" date="2015" name="Genome Biol. Evol.">
        <title>Comparative Genomics of a Bacterivorous Green Alga Reveals Evolutionary Causalities and Consequences of Phago-Mixotrophic Mode of Nutrition.</title>
        <authorList>
            <person name="Burns J.A."/>
            <person name="Paasch A."/>
            <person name="Narechania A."/>
            <person name="Kim E."/>
        </authorList>
    </citation>
    <scope>NUCLEOTIDE SEQUENCE [LARGE SCALE GENOMIC DNA]</scope>
    <source>
        <strain evidence="1 2">PLY_AMNH</strain>
    </source>
</reference>
<gene>
    <name evidence="1" type="ORF">CYMTET_37774</name>
</gene>
<dbReference type="PANTHER" id="PTHR35763">
    <property type="entry name" value="COMPLEX 1 LYR-LIKE PROTEIN"/>
    <property type="match status" value="1"/>
</dbReference>
<dbReference type="AlphaFoldDB" id="A0AAE0CEL6"/>
<evidence type="ECO:0000313" key="2">
    <source>
        <dbReference type="Proteomes" id="UP001190700"/>
    </source>
</evidence>
<dbReference type="Proteomes" id="UP001190700">
    <property type="component" value="Unassembled WGS sequence"/>
</dbReference>
<name>A0AAE0CEL6_9CHLO</name>
<keyword evidence="2" id="KW-1185">Reference proteome</keyword>
<dbReference type="PANTHER" id="PTHR35763:SF1">
    <property type="entry name" value="OS11G0133900 PROTEIN"/>
    <property type="match status" value="1"/>
</dbReference>
<sequence length="109" mass="12204">MSYIPAQNAKHALRKVLRAIDQNITIVNGDRSWRNYAIAQFRQNSQEQDAKIISKQICAAVDYAYLVESVRSHRDLLFSYNISTSKDAGQMAQNTRTAAAVGLGMPKTE</sequence>
<proteinExistence type="predicted"/>
<dbReference type="EMBL" id="LGRX02025084">
    <property type="protein sequence ID" value="KAK3252948.1"/>
    <property type="molecule type" value="Genomic_DNA"/>
</dbReference>